<dbReference type="Pfam" id="PF00929">
    <property type="entry name" value="RNase_T"/>
    <property type="match status" value="1"/>
</dbReference>
<dbReference type="CDD" id="cd06130">
    <property type="entry name" value="DNA_pol_III_epsilon_like"/>
    <property type="match status" value="1"/>
</dbReference>
<organism evidence="3 4">
    <name type="scientific">Agrilactobacillus yilanensis</name>
    <dbReference type="NCBI Taxonomy" id="2485997"/>
    <lineage>
        <taxon>Bacteria</taxon>
        <taxon>Bacillati</taxon>
        <taxon>Bacillota</taxon>
        <taxon>Bacilli</taxon>
        <taxon>Lactobacillales</taxon>
        <taxon>Lactobacillaceae</taxon>
        <taxon>Agrilactobacillus</taxon>
    </lineage>
</organism>
<dbReference type="Gene3D" id="3.30.420.10">
    <property type="entry name" value="Ribonuclease H-like superfamily/Ribonuclease H"/>
    <property type="match status" value="1"/>
</dbReference>
<dbReference type="InterPro" id="IPR012337">
    <property type="entry name" value="RNaseH-like_sf"/>
</dbReference>
<keyword evidence="4" id="KW-1185">Reference proteome</keyword>
<dbReference type="PANTHER" id="PTHR30231">
    <property type="entry name" value="DNA POLYMERASE III SUBUNIT EPSILON"/>
    <property type="match status" value="1"/>
</dbReference>
<dbReference type="EC" id="3.1.-.-" evidence="3"/>
<dbReference type="InterPro" id="IPR013520">
    <property type="entry name" value="Ribonucl_H"/>
</dbReference>
<evidence type="ECO:0000313" key="3">
    <source>
        <dbReference type="EMBL" id="MFD1672560.1"/>
    </source>
</evidence>
<gene>
    <name evidence="3" type="ORF">ACFQ5M_10650</name>
</gene>
<evidence type="ECO:0000259" key="2">
    <source>
        <dbReference type="SMART" id="SM00479"/>
    </source>
</evidence>
<name>A0ABW4JAV3_9LACO</name>
<protein>
    <submittedName>
        <fullName evidence="3">3'-5' exonuclease</fullName>
        <ecNumber evidence="3">3.1.-.-</ecNumber>
    </submittedName>
</protein>
<evidence type="ECO:0000256" key="1">
    <source>
        <dbReference type="ARBA" id="ARBA00022839"/>
    </source>
</evidence>
<reference evidence="4" key="1">
    <citation type="journal article" date="2019" name="Int. J. Syst. Evol. Microbiol.">
        <title>The Global Catalogue of Microorganisms (GCM) 10K type strain sequencing project: providing services to taxonomists for standard genome sequencing and annotation.</title>
        <authorList>
            <consortium name="The Broad Institute Genomics Platform"/>
            <consortium name="The Broad Institute Genome Sequencing Center for Infectious Disease"/>
            <person name="Wu L."/>
            <person name="Ma J."/>
        </authorList>
    </citation>
    <scope>NUCLEOTIDE SEQUENCE [LARGE SCALE GENOMIC DNA]</scope>
    <source>
        <strain evidence="4">CCM 8896</strain>
    </source>
</reference>
<dbReference type="GO" id="GO:0004527">
    <property type="term" value="F:exonuclease activity"/>
    <property type="evidence" value="ECO:0007669"/>
    <property type="project" value="UniProtKB-KW"/>
</dbReference>
<evidence type="ECO:0000313" key="4">
    <source>
        <dbReference type="Proteomes" id="UP001597267"/>
    </source>
</evidence>
<keyword evidence="1 3" id="KW-0269">Exonuclease</keyword>
<comment type="caution">
    <text evidence="3">The sequence shown here is derived from an EMBL/GenBank/DDBJ whole genome shotgun (WGS) entry which is preliminary data.</text>
</comment>
<dbReference type="InterPro" id="IPR036397">
    <property type="entry name" value="RNaseH_sf"/>
</dbReference>
<keyword evidence="1 3" id="KW-0540">Nuclease</keyword>
<dbReference type="InterPro" id="IPR006054">
    <property type="entry name" value="DnaQ"/>
</dbReference>
<dbReference type="SUPFAM" id="SSF53098">
    <property type="entry name" value="Ribonuclease H-like"/>
    <property type="match status" value="1"/>
</dbReference>
<feature type="domain" description="Exonuclease" evidence="2">
    <location>
        <begin position="2"/>
        <end position="167"/>
    </location>
</feature>
<accession>A0ABW4JAV3</accession>
<dbReference type="Proteomes" id="UP001597267">
    <property type="component" value="Unassembled WGS sequence"/>
</dbReference>
<keyword evidence="3" id="KW-0378">Hydrolase</keyword>
<dbReference type="SMART" id="SM00479">
    <property type="entry name" value="EXOIII"/>
    <property type="match status" value="1"/>
</dbReference>
<dbReference type="PANTHER" id="PTHR30231:SF42">
    <property type="entry name" value="EXONUCLEASE"/>
    <property type="match status" value="1"/>
</dbReference>
<dbReference type="RefSeq" id="WP_125711922.1">
    <property type="nucleotide sequence ID" value="NZ_JBHTOP010000026.1"/>
</dbReference>
<dbReference type="NCBIfam" id="TIGR00573">
    <property type="entry name" value="dnaq"/>
    <property type="match status" value="1"/>
</dbReference>
<proteinExistence type="predicted"/>
<sequence length="177" mass="19851">MNFTAMDFETANSTTGSACSIALVVVRDDQITDSFYTLINPETYFSKRNIQVHGITAKAVAQAPTFDLVWPHIAPLFDPQHLVAAHNASFDIRTLKGALANYKLPEPHFLTLDTLRTSRKFYPEFPNHKLNTVAKALQIDLKHHHNALDDSIACAKILCHQVQQFGPDRLKTLVKLV</sequence>
<dbReference type="EMBL" id="JBHTOP010000026">
    <property type="protein sequence ID" value="MFD1672560.1"/>
    <property type="molecule type" value="Genomic_DNA"/>
</dbReference>